<feature type="transmembrane region" description="Helical" evidence="1">
    <location>
        <begin position="49"/>
        <end position="72"/>
    </location>
</feature>
<dbReference type="EMBL" id="QXML01000008">
    <property type="protein sequence ID" value="RIW13582.1"/>
    <property type="molecule type" value="Genomic_DNA"/>
</dbReference>
<gene>
    <name evidence="2" type="ORF">D0X99_15140</name>
</gene>
<organism evidence="2 3">
    <name type="scientific">Algoriphagus lacus</name>
    <dbReference type="NCBI Taxonomy" id="2056311"/>
    <lineage>
        <taxon>Bacteria</taxon>
        <taxon>Pseudomonadati</taxon>
        <taxon>Bacteroidota</taxon>
        <taxon>Cytophagia</taxon>
        <taxon>Cytophagales</taxon>
        <taxon>Cyclobacteriaceae</taxon>
        <taxon>Algoriphagus</taxon>
    </lineage>
</organism>
<proteinExistence type="predicted"/>
<keyword evidence="1" id="KW-0812">Transmembrane</keyword>
<evidence type="ECO:0000256" key="1">
    <source>
        <dbReference type="SAM" id="Phobius"/>
    </source>
</evidence>
<evidence type="ECO:0000313" key="3">
    <source>
        <dbReference type="Proteomes" id="UP000283522"/>
    </source>
</evidence>
<keyword evidence="1" id="KW-1133">Transmembrane helix</keyword>
<name>A0A418PNY1_9BACT</name>
<accession>A0A418PNY1</accession>
<evidence type="ECO:0000313" key="2">
    <source>
        <dbReference type="EMBL" id="RIW13582.1"/>
    </source>
</evidence>
<dbReference type="OrthoDB" id="9975037at2"/>
<reference evidence="2 3" key="1">
    <citation type="submission" date="2018-09" db="EMBL/GenBank/DDBJ databases">
        <authorList>
            <person name="Wang X."/>
            <person name="Du Z."/>
        </authorList>
    </citation>
    <scope>NUCLEOTIDE SEQUENCE [LARGE SCALE GENOMIC DNA]</scope>
    <source>
        <strain evidence="2 3">N3</strain>
    </source>
</reference>
<keyword evidence="1" id="KW-0472">Membrane</keyword>
<comment type="caution">
    <text evidence="2">The sequence shown here is derived from an EMBL/GenBank/DDBJ whole genome shotgun (WGS) entry which is preliminary data.</text>
</comment>
<dbReference type="Proteomes" id="UP000283522">
    <property type="component" value="Unassembled WGS sequence"/>
</dbReference>
<dbReference type="RefSeq" id="WP_119478697.1">
    <property type="nucleotide sequence ID" value="NZ_QXML01000008.1"/>
</dbReference>
<keyword evidence="3" id="KW-1185">Reference proteome</keyword>
<protein>
    <submittedName>
        <fullName evidence="2">Uncharacterized protein</fullName>
    </submittedName>
</protein>
<dbReference type="AlphaFoldDB" id="A0A418PNY1"/>
<sequence length="210" mass="23841">MIQNSDSLQQSVSRVDTLYIDRVDPLYHESYIKLLEKSNEQLSLVGNPLAWMIGALGLLFAAGAIVAGYHIITMGKSFQKEKRKLLMDLEIIKEKYKSDLDNLVIAHQEQLESTNKLLNILVHSGKVENNELKQLRNSIHRSTNAIKNASKDIPNLKIEHSRSGITKCGNCQKYYPISFTLQKEFKKGTSELIEKTCPHCGHKKVLNIKH</sequence>